<accession>A0AAV4LZA9</accession>
<dbReference type="Proteomes" id="UP001497744">
    <property type="component" value="Unassembled WGS sequence"/>
</dbReference>
<keyword evidence="2" id="KW-1185">Reference proteome</keyword>
<proteinExistence type="predicted"/>
<gene>
    <name evidence="1" type="ORF">BcabD6B2_45390</name>
</gene>
<comment type="caution">
    <text evidence="1">The sequence shown here is derived from an EMBL/GenBank/DDBJ whole genome shotgun (WGS) entry which is preliminary data.</text>
</comment>
<dbReference type="AlphaFoldDB" id="A0AAV4LZA9"/>
<evidence type="ECO:0000313" key="1">
    <source>
        <dbReference type="EMBL" id="GIX65104.1"/>
    </source>
</evidence>
<sequence>MFVCKCALPFGIRVEIRFVISFLKLFYEVLFAVVEGVPGKAFGGFSGIKGIFDAANLRCQITSIVGLLGLLYQCTKLRGHIRLTIPSFEDLLQVLADFRVNVTATRIRTLGIIFDTLFHLTYYCIKMLLIPSRPLNVFKLSHFLIEFLQPLRSLPVTLGQLTDDSTDFLFIIPITFDRTVLTNTLQHPFRKRYSRIAQPMRSHVRRCNASAGDLASLGGLGENTMISITNEFTKPNCEFSYGTS</sequence>
<organism evidence="1 2">
    <name type="scientific">Babesia caballi</name>
    <dbReference type="NCBI Taxonomy" id="5871"/>
    <lineage>
        <taxon>Eukaryota</taxon>
        <taxon>Sar</taxon>
        <taxon>Alveolata</taxon>
        <taxon>Apicomplexa</taxon>
        <taxon>Aconoidasida</taxon>
        <taxon>Piroplasmida</taxon>
        <taxon>Babesiidae</taxon>
        <taxon>Babesia</taxon>
    </lineage>
</organism>
<evidence type="ECO:0000313" key="2">
    <source>
        <dbReference type="Proteomes" id="UP001497744"/>
    </source>
</evidence>
<name>A0AAV4LZA9_BABCB</name>
<dbReference type="GeneID" id="94196585"/>
<dbReference type="RefSeq" id="XP_067717173.1">
    <property type="nucleotide sequence ID" value="XM_067861072.1"/>
</dbReference>
<dbReference type="EMBL" id="BPLF01000004">
    <property type="protein sequence ID" value="GIX65104.1"/>
    <property type="molecule type" value="Genomic_DNA"/>
</dbReference>
<protein>
    <submittedName>
        <fullName evidence="1">Sodium:alanine symporter family protein</fullName>
    </submittedName>
</protein>
<reference evidence="1 2" key="1">
    <citation type="submission" date="2021-06" db="EMBL/GenBank/DDBJ databases">
        <title>Genome sequence of Babesia caballi.</title>
        <authorList>
            <person name="Yamagishi J."/>
            <person name="Kidaka T."/>
            <person name="Ochi A."/>
        </authorList>
    </citation>
    <scope>NUCLEOTIDE SEQUENCE [LARGE SCALE GENOMIC DNA]</scope>
    <source>
        <strain evidence="1">USDA-D6B2</strain>
    </source>
</reference>